<dbReference type="FunFam" id="3.40.50.10380:FF:000004">
    <property type="entry name" value="Malic enzyme"/>
    <property type="match status" value="1"/>
</dbReference>
<dbReference type="InterPro" id="IPR036291">
    <property type="entry name" value="NAD(P)-bd_dom_sf"/>
</dbReference>
<protein>
    <recommendedName>
        <fullName evidence="8">Malic enzyme</fullName>
    </recommendedName>
</protein>
<dbReference type="SUPFAM" id="SSF51735">
    <property type="entry name" value="NAD(P)-binding Rossmann-fold domains"/>
    <property type="match status" value="1"/>
</dbReference>
<comment type="similarity">
    <text evidence="2 8">Belongs to the malic enzymes family.</text>
</comment>
<dbReference type="InterPro" id="IPR012301">
    <property type="entry name" value="Malic_N_dom"/>
</dbReference>
<evidence type="ECO:0000256" key="1">
    <source>
        <dbReference type="ARBA" id="ARBA00001936"/>
    </source>
</evidence>
<evidence type="ECO:0000259" key="9">
    <source>
        <dbReference type="SMART" id="SM00919"/>
    </source>
</evidence>
<dbReference type="InterPro" id="IPR046346">
    <property type="entry name" value="Aminoacid_DH-like_N_sf"/>
</dbReference>
<dbReference type="FunFam" id="3.40.50.720:FF:000060">
    <property type="entry name" value="Malic enzyme"/>
    <property type="match status" value="1"/>
</dbReference>
<comment type="cofactor">
    <cofactor evidence="7">
        <name>Mg(2+)</name>
        <dbReference type="ChEBI" id="CHEBI:18420"/>
    </cofactor>
    <cofactor evidence="7">
        <name>Mn(2+)</name>
        <dbReference type="ChEBI" id="CHEBI:29035"/>
    </cofactor>
    <text evidence="7">Divalent metal cations. Prefers magnesium or manganese.</text>
</comment>
<feature type="binding site" evidence="6">
    <location>
        <position position="455"/>
    </location>
    <ligand>
        <name>(S)-malate</name>
        <dbReference type="ChEBI" id="CHEBI:15589"/>
    </ligand>
</feature>
<comment type="cofactor">
    <cofactor evidence="1">
        <name>Mn(2+)</name>
        <dbReference type="ChEBI" id="CHEBI:29035"/>
    </cofactor>
</comment>
<evidence type="ECO:0000256" key="4">
    <source>
        <dbReference type="ARBA" id="ARBA00023002"/>
    </source>
</evidence>
<proteinExistence type="inferred from homology"/>
<dbReference type="PANTHER" id="PTHR23406">
    <property type="entry name" value="MALIC ENZYME-RELATED"/>
    <property type="match status" value="1"/>
</dbReference>
<dbReference type="GO" id="GO:0004473">
    <property type="term" value="F:malate dehydrogenase (decarboxylating) (NADP+) activity"/>
    <property type="evidence" value="ECO:0007669"/>
    <property type="project" value="TreeGrafter"/>
</dbReference>
<dbReference type="Gene3D" id="3.40.50.10380">
    <property type="entry name" value="Malic enzyme, N-terminal domain"/>
    <property type="match status" value="1"/>
</dbReference>
<feature type="binding site" evidence="7">
    <location>
        <position position="291"/>
    </location>
    <ligand>
        <name>a divalent metal cation</name>
        <dbReference type="ChEBI" id="CHEBI:60240"/>
    </ligand>
</feature>
<keyword evidence="4 8" id="KW-0560">Oxidoreductase</keyword>
<dbReference type="Proteomes" id="UP000035680">
    <property type="component" value="Unassembled WGS sequence"/>
</dbReference>
<dbReference type="SUPFAM" id="SSF53223">
    <property type="entry name" value="Aminoacid dehydrogenase-like, N-terminal domain"/>
    <property type="match status" value="1"/>
</dbReference>
<dbReference type="InterPro" id="IPR037062">
    <property type="entry name" value="Malic_N_dom_sf"/>
</dbReference>
<dbReference type="PROSITE" id="PS00331">
    <property type="entry name" value="MALIC_ENZYMES"/>
    <property type="match status" value="1"/>
</dbReference>
<evidence type="ECO:0000256" key="3">
    <source>
        <dbReference type="ARBA" id="ARBA00022723"/>
    </source>
</evidence>
<reference evidence="12" key="2">
    <citation type="submission" date="2015-08" db="UniProtKB">
        <authorList>
            <consortium name="WormBaseParasite"/>
        </authorList>
    </citation>
    <scope>IDENTIFICATION</scope>
</reference>
<reference evidence="11" key="1">
    <citation type="submission" date="2014-07" db="EMBL/GenBank/DDBJ databases">
        <authorList>
            <person name="Martin A.A"/>
            <person name="De Silva N."/>
        </authorList>
    </citation>
    <scope>NUCLEOTIDE SEQUENCE</scope>
</reference>
<dbReference type="PANTHER" id="PTHR23406:SF90">
    <property type="entry name" value="MALIC ENZYME-RELATED"/>
    <property type="match status" value="1"/>
</dbReference>
<dbReference type="AlphaFoldDB" id="A0A0K0FHD3"/>
<dbReference type="Gene3D" id="3.40.50.720">
    <property type="entry name" value="NAD(P)-binding Rossmann-like Domain"/>
    <property type="match status" value="1"/>
</dbReference>
<evidence type="ECO:0000256" key="2">
    <source>
        <dbReference type="ARBA" id="ARBA00008785"/>
    </source>
</evidence>
<feature type="binding site" evidence="6">
    <location>
        <position position="201"/>
    </location>
    <ligand>
        <name>(S)-malate</name>
        <dbReference type="ChEBI" id="CHEBI:15589"/>
    </ligand>
</feature>
<feature type="binding site" evidence="6">
    <location>
        <position position="499"/>
    </location>
    <ligand>
        <name>(S)-malate</name>
        <dbReference type="ChEBI" id="CHEBI:15589"/>
    </ligand>
</feature>
<dbReference type="InterPro" id="IPR001891">
    <property type="entry name" value="Malic_OxRdtase"/>
</dbReference>
<evidence type="ECO:0000256" key="5">
    <source>
        <dbReference type="PIRSR" id="PIRSR000106-1"/>
    </source>
</evidence>
<evidence type="ECO:0000259" key="10">
    <source>
        <dbReference type="SMART" id="SM01274"/>
    </source>
</evidence>
<dbReference type="Pfam" id="PF03949">
    <property type="entry name" value="Malic_M"/>
    <property type="match status" value="1"/>
</dbReference>
<evidence type="ECO:0000256" key="7">
    <source>
        <dbReference type="PIRSR" id="PIRSR000106-3"/>
    </source>
</evidence>
<feature type="active site" description="Proton acceptor" evidence="5">
    <location>
        <position position="219"/>
    </location>
</feature>
<dbReference type="GO" id="GO:0051287">
    <property type="term" value="F:NAD binding"/>
    <property type="evidence" value="ECO:0007669"/>
    <property type="project" value="InterPro"/>
</dbReference>
<dbReference type="InterPro" id="IPR012302">
    <property type="entry name" value="Malic_NAD-bd"/>
</dbReference>
<dbReference type="GO" id="GO:0046872">
    <property type="term" value="F:metal ion binding"/>
    <property type="evidence" value="ECO:0007669"/>
    <property type="project" value="UniProtKB-KW"/>
</dbReference>
<dbReference type="SMART" id="SM00919">
    <property type="entry name" value="Malic_M"/>
    <property type="match status" value="1"/>
</dbReference>
<dbReference type="WBParaSite" id="SVE_0829500.1">
    <property type="protein sequence ID" value="SVE_0829500.1"/>
    <property type="gene ID" value="SVE_0829500"/>
</dbReference>
<dbReference type="NCBIfam" id="NF010052">
    <property type="entry name" value="PRK13529.1"/>
    <property type="match status" value="1"/>
</dbReference>
<accession>A0A0K0FHD3</accession>
<feature type="domain" description="Malic enzyme N-terminal" evidence="10">
    <location>
        <begin position="123"/>
        <end position="306"/>
    </location>
</feature>
<sequence length="627" mass="71114">MFNLRFIKKLENINNKIWKRNIKLTNRNNSNETNDNSDPYRKELKRFYAQETVTTTKRGIDVLLNRKLNKGTAFTLFERQYLGIHGLLPAAFMNIDQQVYRVMSEIRSYSSSMLKYEALMGLAERNEKLFYKVLCNNIKELLPIVYTPTVGEACLNFGKYFKTPRGLYITINDNSISKINQILSNWPENNIKAIVVTDGERILGLGDLGAYGMGIPVGKRILYTALAGITPCECLPVLIDVGTNNEKLLEDPLYIGLRKKRVGGEEYDRLLDNFMKACVKKYGQNVLIQFEDFGNKNAYRLLDKYKDKYTIFNDDIQGTASIILAGLLATTKITNKKLSDQKFFFFGAGGAATGIAEMVVSHMVHEGTPFHSACDKIFMFDVNGLITKDRIPQLSRRLVHFAKDLPNQKNLYESICMVKPNVLVGAATVKGAFTPKIIKKMSEINDRPIIFALSNPTSKSECTNEDAVKLSNGKVIFGSGSPYKPVLYNGSYYKTAQANNAYIFPGIALAATLFKIKHINEKHFLIAAKEVANYVTQERLNRGLIYPSMEDVKEISIKIVLKISEACYKDSTACLYPEPSDKELYIRSKVYSPEYGDIIYRTYEWPKEDTVQGYKIPELSDRISYID</sequence>
<name>A0A0K0FHD3_STRVS</name>
<dbReference type="PIRSF" id="PIRSF000106">
    <property type="entry name" value="ME"/>
    <property type="match status" value="1"/>
</dbReference>
<feature type="binding site" evidence="7">
    <location>
        <position position="292"/>
    </location>
    <ligand>
        <name>a divalent metal cation</name>
        <dbReference type="ChEBI" id="CHEBI:60240"/>
    </ligand>
</feature>
<keyword evidence="11" id="KW-1185">Reference proteome</keyword>
<feature type="binding site" evidence="7">
    <location>
        <position position="315"/>
    </location>
    <ligand>
        <name>a divalent metal cation</name>
        <dbReference type="ChEBI" id="CHEBI:60240"/>
    </ligand>
</feature>
<feature type="active site" description="Proton donor" evidence="5">
    <location>
        <position position="146"/>
    </location>
</feature>
<dbReference type="PRINTS" id="PR00072">
    <property type="entry name" value="MALOXRDTASE"/>
</dbReference>
<keyword evidence="3 7" id="KW-0479">Metal-binding</keyword>
<dbReference type="GO" id="GO:0005739">
    <property type="term" value="C:mitochondrion"/>
    <property type="evidence" value="ECO:0007669"/>
    <property type="project" value="TreeGrafter"/>
</dbReference>
<dbReference type="SMART" id="SM01274">
    <property type="entry name" value="malic"/>
    <property type="match status" value="1"/>
</dbReference>
<evidence type="ECO:0000256" key="8">
    <source>
        <dbReference type="RuleBase" id="RU003426"/>
    </source>
</evidence>
<dbReference type="STRING" id="75913.A0A0K0FHD3"/>
<evidence type="ECO:0000313" key="12">
    <source>
        <dbReference type="WBParaSite" id="SVE_0829500.1"/>
    </source>
</evidence>
<dbReference type="InterPro" id="IPR015884">
    <property type="entry name" value="Malic_enzyme_CS"/>
</dbReference>
<dbReference type="GO" id="GO:0006108">
    <property type="term" value="P:malate metabolic process"/>
    <property type="evidence" value="ECO:0007669"/>
    <property type="project" value="TreeGrafter"/>
</dbReference>
<feature type="domain" description="Malic enzyme NAD-binding" evidence="9">
    <location>
        <begin position="316"/>
        <end position="568"/>
    </location>
</feature>
<evidence type="ECO:0000256" key="6">
    <source>
        <dbReference type="PIRSR" id="PIRSR000106-2"/>
    </source>
</evidence>
<organism evidence="11 12">
    <name type="scientific">Strongyloides venezuelensis</name>
    <name type="common">Threadworm</name>
    <dbReference type="NCBI Taxonomy" id="75913"/>
    <lineage>
        <taxon>Eukaryota</taxon>
        <taxon>Metazoa</taxon>
        <taxon>Ecdysozoa</taxon>
        <taxon>Nematoda</taxon>
        <taxon>Chromadorea</taxon>
        <taxon>Rhabditida</taxon>
        <taxon>Tylenchina</taxon>
        <taxon>Panagrolaimomorpha</taxon>
        <taxon>Strongyloidoidea</taxon>
        <taxon>Strongyloididae</taxon>
        <taxon>Strongyloides</taxon>
    </lineage>
</organism>
<dbReference type="Pfam" id="PF00390">
    <property type="entry name" value="malic"/>
    <property type="match status" value="1"/>
</dbReference>
<evidence type="ECO:0000313" key="11">
    <source>
        <dbReference type="Proteomes" id="UP000035680"/>
    </source>
</evidence>